<dbReference type="RefSeq" id="XP_028312164.1">
    <property type="nucleotide sequence ID" value="XM_028456363.1"/>
</dbReference>
<dbReference type="InterPro" id="IPR056870">
    <property type="entry name" value="TTC3/DZIP3/RBM44-like_helical"/>
</dbReference>
<dbReference type="Proteomes" id="UP000694680">
    <property type="component" value="Chromosome 9"/>
</dbReference>
<evidence type="ECO:0000256" key="3">
    <source>
        <dbReference type="ARBA" id="ARBA00022833"/>
    </source>
</evidence>
<dbReference type="AlphaFoldDB" id="A0A8C5G981"/>
<gene>
    <name evidence="8" type="primary">rnf214</name>
</gene>
<dbReference type="InterPro" id="IPR001841">
    <property type="entry name" value="Znf_RING"/>
</dbReference>
<reference evidence="8" key="3">
    <citation type="submission" date="2025-09" db="UniProtKB">
        <authorList>
            <consortium name="Ensembl"/>
        </authorList>
    </citation>
    <scope>IDENTIFICATION</scope>
</reference>
<feature type="compositionally biased region" description="Pro residues" evidence="6">
    <location>
        <begin position="350"/>
        <end position="365"/>
    </location>
</feature>
<dbReference type="OrthoDB" id="9834380at2759"/>
<dbReference type="GO" id="GO:0008270">
    <property type="term" value="F:zinc ion binding"/>
    <property type="evidence" value="ECO:0007669"/>
    <property type="project" value="UniProtKB-KW"/>
</dbReference>
<evidence type="ECO:0000256" key="5">
    <source>
        <dbReference type="SAM" id="Coils"/>
    </source>
</evidence>
<accession>A0A8C5G981</accession>
<dbReference type="Pfam" id="PF13639">
    <property type="entry name" value="zf-RING_2"/>
    <property type="match status" value="1"/>
</dbReference>
<keyword evidence="1" id="KW-0479">Metal-binding</keyword>
<dbReference type="GeneID" id="114469152"/>
<evidence type="ECO:0000256" key="6">
    <source>
        <dbReference type="SAM" id="MobiDB-lite"/>
    </source>
</evidence>
<reference evidence="8" key="1">
    <citation type="submission" date="2020-06" db="EMBL/GenBank/DDBJ databases">
        <authorList>
            <consortium name="Wellcome Sanger Institute Data Sharing"/>
        </authorList>
    </citation>
    <scope>NUCLEOTIDE SEQUENCE [LARGE SCALE GENOMIC DNA]</scope>
</reference>
<dbReference type="Gene3D" id="3.30.40.10">
    <property type="entry name" value="Zinc/RING finger domain, C3HC4 (zinc finger)"/>
    <property type="match status" value="1"/>
</dbReference>
<dbReference type="InterPro" id="IPR013083">
    <property type="entry name" value="Znf_RING/FYVE/PHD"/>
</dbReference>
<evidence type="ECO:0000313" key="9">
    <source>
        <dbReference type="Proteomes" id="UP000694680"/>
    </source>
</evidence>
<dbReference type="CTD" id="257160"/>
<evidence type="ECO:0000259" key="7">
    <source>
        <dbReference type="PROSITE" id="PS50089"/>
    </source>
</evidence>
<evidence type="ECO:0000256" key="1">
    <source>
        <dbReference type="ARBA" id="ARBA00022723"/>
    </source>
</evidence>
<dbReference type="SUPFAM" id="SSF57850">
    <property type="entry name" value="RING/U-box"/>
    <property type="match status" value="1"/>
</dbReference>
<dbReference type="GO" id="GO:0004842">
    <property type="term" value="F:ubiquitin-protein transferase activity"/>
    <property type="evidence" value="ECO:0007669"/>
    <property type="project" value="TreeGrafter"/>
</dbReference>
<evidence type="ECO:0000256" key="4">
    <source>
        <dbReference type="PROSITE-ProRule" id="PRU00175"/>
    </source>
</evidence>
<dbReference type="PANTHER" id="PTHR15727">
    <property type="entry name" value="RING FINGER PROTEIN 214"/>
    <property type="match status" value="1"/>
</dbReference>
<reference evidence="8" key="2">
    <citation type="submission" date="2025-08" db="UniProtKB">
        <authorList>
            <consortium name="Ensembl"/>
        </authorList>
    </citation>
    <scope>IDENTIFICATION</scope>
</reference>
<organism evidence="8 9">
    <name type="scientific">Gouania willdenowi</name>
    <name type="common">Blunt-snouted clingfish</name>
    <name type="synonym">Lepadogaster willdenowi</name>
    <dbReference type="NCBI Taxonomy" id="441366"/>
    <lineage>
        <taxon>Eukaryota</taxon>
        <taxon>Metazoa</taxon>
        <taxon>Chordata</taxon>
        <taxon>Craniata</taxon>
        <taxon>Vertebrata</taxon>
        <taxon>Euteleostomi</taxon>
        <taxon>Actinopterygii</taxon>
        <taxon>Neopterygii</taxon>
        <taxon>Teleostei</taxon>
        <taxon>Neoteleostei</taxon>
        <taxon>Acanthomorphata</taxon>
        <taxon>Ovalentaria</taxon>
        <taxon>Blenniimorphae</taxon>
        <taxon>Blenniiformes</taxon>
        <taxon>Gobiesocoidei</taxon>
        <taxon>Gobiesocidae</taxon>
        <taxon>Gobiesocinae</taxon>
        <taxon>Gouania</taxon>
    </lineage>
</organism>
<keyword evidence="5" id="KW-0175">Coiled coil</keyword>
<sequence>MDANNELSDPYLDLDFYRDPESDPDLDLHLSKMTIEDSDVAQNDQAVQVECSTNTCGVNTDPEWESQVAAMFEYCSSLKEEYESLAQKQNKEEEENAKDKLQLQMRKDEATRQHQALLDKLDSLRVKLQLNNSKASRKNFLTKKQEMMSEKTRAEEERNSLVKELEESEQKLTALTVEQREEQSKWREELEELRKEMERVRKETQKAQRESVQNEITAMEKQRDAAMFRMEAWLSEVGQYLNVLRMEFPQQYSKERLKWEKMESTVRRNKTELLARFQDAVQQLQQGREMETLPKMSVPPLPPIPMADVRFSQVMQSVLRPPQIRTPVPINPGVQSFPPTRSAVFNVSRPPFPQHYQPPPPPLQHPPSFQHMIGAPLRMTAPPSSSPSPPAPPLQPGAPPPPAAGKLDKYLERLGKSFPQCSRSDLTRLLQQVKGSRGTLAGLSMDELIEQVGFKLVQNDPPPPPPQLAMGRPAALGPIQRPVTSQFRARAPGPPGPPRGPTVAPRKLCLMCQNHVDPENRHPLSCSHTIHRDCIQVWLQSSKNNSCPFCPGK</sequence>
<feature type="coiled-coil region" evidence="5">
    <location>
        <begin position="75"/>
        <end position="222"/>
    </location>
</feature>
<dbReference type="PROSITE" id="PS50089">
    <property type="entry name" value="ZF_RING_2"/>
    <property type="match status" value="1"/>
</dbReference>
<feature type="compositionally biased region" description="Pro residues" evidence="6">
    <location>
        <begin position="384"/>
        <end position="403"/>
    </location>
</feature>
<dbReference type="CDD" id="cd16477">
    <property type="entry name" value="RING-H2_RNF214"/>
    <property type="match status" value="1"/>
</dbReference>
<keyword evidence="3" id="KW-0862">Zinc</keyword>
<feature type="region of interest" description="Disordered" evidence="6">
    <location>
        <begin position="348"/>
        <end position="407"/>
    </location>
</feature>
<evidence type="ECO:0000256" key="2">
    <source>
        <dbReference type="ARBA" id="ARBA00022771"/>
    </source>
</evidence>
<proteinExistence type="predicted"/>
<name>A0A8C5G981_GOUWI</name>
<keyword evidence="2 4" id="KW-0863">Zinc-finger</keyword>
<dbReference type="Pfam" id="PF24905">
    <property type="entry name" value="TTC3_9th"/>
    <property type="match status" value="1"/>
</dbReference>
<feature type="domain" description="RING-type" evidence="7">
    <location>
        <begin position="509"/>
        <end position="550"/>
    </location>
</feature>
<evidence type="ECO:0000313" key="8">
    <source>
        <dbReference type="Ensembl" id="ENSGWIP00000024057.1"/>
    </source>
</evidence>
<protein>
    <submittedName>
        <fullName evidence="8">RING finger protein 214-like</fullName>
    </submittedName>
</protein>
<keyword evidence="9" id="KW-1185">Reference proteome</keyword>
<dbReference type="PANTHER" id="PTHR15727:SF3">
    <property type="entry name" value="RING FINGER PROTEIN 214"/>
    <property type="match status" value="1"/>
</dbReference>
<dbReference type="Ensembl" id="ENSGWIT00000026335.1">
    <property type="protein sequence ID" value="ENSGWIP00000024057.1"/>
    <property type="gene ID" value="ENSGWIG00000012799.1"/>
</dbReference>